<evidence type="ECO:0000313" key="3">
    <source>
        <dbReference type="Proteomes" id="UP000729701"/>
    </source>
</evidence>
<protein>
    <submittedName>
        <fullName evidence="2">Uncharacterized protein</fullName>
    </submittedName>
</protein>
<dbReference type="AlphaFoldDB" id="A0A951QK68"/>
<keyword evidence="1" id="KW-1133">Transmembrane helix</keyword>
<dbReference type="EMBL" id="JAHHGZ010000003">
    <property type="protein sequence ID" value="MBW4666518.1"/>
    <property type="molecule type" value="Genomic_DNA"/>
</dbReference>
<proteinExistence type="predicted"/>
<dbReference type="Proteomes" id="UP000729701">
    <property type="component" value="Unassembled WGS sequence"/>
</dbReference>
<comment type="caution">
    <text evidence="2">The sequence shown here is derived from an EMBL/GenBank/DDBJ whole genome shotgun (WGS) entry which is preliminary data.</text>
</comment>
<name>A0A951QK68_9CYAN</name>
<sequence length="460" mass="51136">MINENNEPQAENEEKNQLVYEVLEGMEQSNSELILLGGVLGGIVAAVLINPIAGAFLLAGTVGTSILGSRQRGSDRMKVLTGEVSPVAYMNADQMKSYKQIIGEDNYTLEMRTVVEAGEKLVNVSKDVKEAAYQMVLESDFKQVNPIEQLSLYSRASCLILGRSGDGKDMWVSNTLRDIKKTGGVRVYVVDPKGTDHEKTYYEGVADVYQAFKSGSMSDAEVVDNFKKAFEQFLSIQSDTWLLVITESTLVGDAFSRTKDNYLAEKISKLVTTGNADKRNLWMMAQVTNLANLGIDSNARGQFPTFAVCHRKNIDNAVNSWGKYGTLGKIKTEVLRLACKTSPRERCFYSPNVGEWLPMPELPNYSGYDRDKFTKTTAIAPTPTPQEIKDTHQSERHENSDWTWGAIALELRKTSTTDIVEFLKNLYPDVPNNRLNEVIAGIKAKAMENGDNDIISKFSL</sequence>
<keyword evidence="1" id="KW-0472">Membrane</keyword>
<gene>
    <name evidence="2" type="ORF">KME60_03480</name>
</gene>
<feature type="transmembrane region" description="Helical" evidence="1">
    <location>
        <begin position="34"/>
        <end position="67"/>
    </location>
</feature>
<reference evidence="2" key="2">
    <citation type="journal article" date="2022" name="Microbiol. Resour. Announc.">
        <title>Metagenome Sequencing to Explore Phylogenomics of Terrestrial Cyanobacteria.</title>
        <authorList>
            <person name="Ward R.D."/>
            <person name="Stajich J.E."/>
            <person name="Johansen J.R."/>
            <person name="Huntemann M."/>
            <person name="Clum A."/>
            <person name="Foster B."/>
            <person name="Foster B."/>
            <person name="Roux S."/>
            <person name="Palaniappan K."/>
            <person name="Varghese N."/>
            <person name="Mukherjee S."/>
            <person name="Reddy T.B.K."/>
            <person name="Daum C."/>
            <person name="Copeland A."/>
            <person name="Chen I.A."/>
            <person name="Ivanova N.N."/>
            <person name="Kyrpides N.C."/>
            <person name="Shapiro N."/>
            <person name="Eloe-Fadrosh E.A."/>
            <person name="Pietrasiak N."/>
        </authorList>
    </citation>
    <scope>NUCLEOTIDE SEQUENCE</scope>
    <source>
        <strain evidence="2">GSE-NOS-MK-12-04C</strain>
    </source>
</reference>
<organism evidence="2 3">
    <name type="scientific">Cyanomargarita calcarea GSE-NOS-MK-12-04C</name>
    <dbReference type="NCBI Taxonomy" id="2839659"/>
    <lineage>
        <taxon>Bacteria</taxon>
        <taxon>Bacillati</taxon>
        <taxon>Cyanobacteriota</taxon>
        <taxon>Cyanophyceae</taxon>
        <taxon>Nostocales</taxon>
        <taxon>Cyanomargaritaceae</taxon>
        <taxon>Cyanomargarita</taxon>
    </lineage>
</organism>
<reference evidence="2" key="1">
    <citation type="submission" date="2021-05" db="EMBL/GenBank/DDBJ databases">
        <authorList>
            <person name="Pietrasiak N."/>
            <person name="Ward R."/>
            <person name="Stajich J.E."/>
            <person name="Kurbessoian T."/>
        </authorList>
    </citation>
    <scope>NUCLEOTIDE SEQUENCE</scope>
    <source>
        <strain evidence="2">GSE-NOS-MK-12-04C</strain>
    </source>
</reference>
<evidence type="ECO:0000256" key="1">
    <source>
        <dbReference type="SAM" id="Phobius"/>
    </source>
</evidence>
<accession>A0A951QK68</accession>
<keyword evidence="1" id="KW-0812">Transmembrane</keyword>
<evidence type="ECO:0000313" key="2">
    <source>
        <dbReference type="EMBL" id="MBW4666518.1"/>
    </source>
</evidence>